<sequence length="343" mass="39053">MPGVLPVASVEKEKKTQKHVLIAAGVIAVCVLLFISIRLVIPAEATGKDVATKARSTASGLSRVEEFLAASNCSLNFFLAWTTAANKFVLRYRRTIESTLKFHPNGCLVVYSPTLELNHFQVFWDMGYNIIVERPDVPYLIAGTPAEKWYEGIEEWRKGQYFFSHITEIIRLATLFKYGGVYLDTDVIVMQDLHDLHNVVGTELAGARGESKVLNGAVLLFDRGSRFIYEAMVEFNTTYRIDSWGWNGPELVTRVAGRFPRGAELRILPTMAFYPIHWAKVAKYFRDEDPEDQHIVWSQMAKETYLFHYWNKITKKLVPQPGSLMYKVLNNYCLMCNDTSTDG</sequence>
<dbReference type="InterPro" id="IPR029044">
    <property type="entry name" value="Nucleotide-diphossugar_trans"/>
</dbReference>
<dbReference type="InterPro" id="IPR007652">
    <property type="entry name" value="A1-4-GlycosylTfrase_dom"/>
</dbReference>
<evidence type="ECO:0000313" key="3">
    <source>
        <dbReference type="EMBL" id="KAK3286210.1"/>
    </source>
</evidence>
<dbReference type="Gene3D" id="3.90.550.20">
    <property type="match status" value="1"/>
</dbReference>
<evidence type="ECO:0000256" key="1">
    <source>
        <dbReference type="SAM" id="Phobius"/>
    </source>
</evidence>
<evidence type="ECO:0000259" key="2">
    <source>
        <dbReference type="Pfam" id="PF04572"/>
    </source>
</evidence>
<proteinExistence type="predicted"/>
<comment type="caution">
    <text evidence="3">The sequence shown here is derived from an EMBL/GenBank/DDBJ whole genome shotgun (WGS) entry which is preliminary data.</text>
</comment>
<keyword evidence="1" id="KW-0812">Transmembrane</keyword>
<dbReference type="AlphaFoldDB" id="A0AAE0GXJ8"/>
<feature type="transmembrane region" description="Helical" evidence="1">
    <location>
        <begin position="20"/>
        <end position="41"/>
    </location>
</feature>
<dbReference type="PANTHER" id="PTHR47213:SF1">
    <property type="entry name" value="OS07G0567300 PROTEIN"/>
    <property type="match status" value="1"/>
</dbReference>
<feature type="domain" description="Alpha 1,4-glycosyltransferase" evidence="2">
    <location>
        <begin position="221"/>
        <end position="338"/>
    </location>
</feature>
<dbReference type="SUPFAM" id="SSF53448">
    <property type="entry name" value="Nucleotide-diphospho-sugar transferases"/>
    <property type="match status" value="1"/>
</dbReference>
<dbReference type="Pfam" id="PF04572">
    <property type="entry name" value="Gb3_synth"/>
    <property type="match status" value="1"/>
</dbReference>
<dbReference type="PANTHER" id="PTHR47213">
    <property type="entry name" value="OS07G0567300 PROTEIN"/>
    <property type="match status" value="1"/>
</dbReference>
<accession>A0AAE0GXJ8</accession>
<keyword evidence="1" id="KW-0472">Membrane</keyword>
<protein>
    <recommendedName>
        <fullName evidence="2">Alpha 1,4-glycosyltransferase domain-containing protein</fullName>
    </recommendedName>
</protein>
<dbReference type="Proteomes" id="UP001190700">
    <property type="component" value="Unassembled WGS sequence"/>
</dbReference>
<reference evidence="3 4" key="1">
    <citation type="journal article" date="2015" name="Genome Biol. Evol.">
        <title>Comparative Genomics of a Bacterivorous Green Alga Reveals Evolutionary Causalities and Consequences of Phago-Mixotrophic Mode of Nutrition.</title>
        <authorList>
            <person name="Burns J.A."/>
            <person name="Paasch A."/>
            <person name="Narechania A."/>
            <person name="Kim E."/>
        </authorList>
    </citation>
    <scope>NUCLEOTIDE SEQUENCE [LARGE SCALE GENOMIC DNA]</scope>
    <source>
        <strain evidence="3 4">PLY_AMNH</strain>
    </source>
</reference>
<evidence type="ECO:0000313" key="4">
    <source>
        <dbReference type="Proteomes" id="UP001190700"/>
    </source>
</evidence>
<dbReference type="InterPro" id="IPR044789">
    <property type="entry name" value="Put_A1-4-GlycosylTfrase_plant"/>
</dbReference>
<dbReference type="InterPro" id="IPR007577">
    <property type="entry name" value="GlycoTrfase_DXD_sugar-bd_CS"/>
</dbReference>
<dbReference type="Pfam" id="PF04488">
    <property type="entry name" value="Gly_transf_sug"/>
    <property type="match status" value="1"/>
</dbReference>
<gene>
    <name evidence="3" type="ORF">CYMTET_6222</name>
</gene>
<keyword evidence="1" id="KW-1133">Transmembrane helix</keyword>
<organism evidence="3 4">
    <name type="scientific">Cymbomonas tetramitiformis</name>
    <dbReference type="NCBI Taxonomy" id="36881"/>
    <lineage>
        <taxon>Eukaryota</taxon>
        <taxon>Viridiplantae</taxon>
        <taxon>Chlorophyta</taxon>
        <taxon>Pyramimonadophyceae</taxon>
        <taxon>Pyramimonadales</taxon>
        <taxon>Pyramimonadaceae</taxon>
        <taxon>Cymbomonas</taxon>
    </lineage>
</organism>
<keyword evidence="4" id="KW-1185">Reference proteome</keyword>
<name>A0AAE0GXJ8_9CHLO</name>
<dbReference type="EMBL" id="LGRX02001399">
    <property type="protein sequence ID" value="KAK3286210.1"/>
    <property type="molecule type" value="Genomic_DNA"/>
</dbReference>